<evidence type="ECO:0000256" key="5">
    <source>
        <dbReference type="ARBA" id="ARBA00022842"/>
    </source>
</evidence>
<dbReference type="EC" id="2.7.7.77" evidence="8"/>
<organism evidence="10 11">
    <name type="scientific">Desulfonema magnum</name>
    <dbReference type="NCBI Taxonomy" id="45655"/>
    <lineage>
        <taxon>Bacteria</taxon>
        <taxon>Pseudomonadati</taxon>
        <taxon>Thermodesulfobacteriota</taxon>
        <taxon>Desulfobacteria</taxon>
        <taxon>Desulfobacterales</taxon>
        <taxon>Desulfococcaceae</taxon>
        <taxon>Desulfonema</taxon>
    </lineage>
</organism>
<name>A0A975GNS5_9BACT</name>
<dbReference type="PANTHER" id="PTHR19136">
    <property type="entry name" value="MOLYBDENUM COFACTOR GUANYLYLTRANSFERASE"/>
    <property type="match status" value="1"/>
</dbReference>
<protein>
    <recommendedName>
        <fullName evidence="8">Probable molybdenum cofactor guanylyltransferase</fullName>
        <shortName evidence="8">MoCo guanylyltransferase</shortName>
        <ecNumber evidence="8">2.7.7.77</ecNumber>
    </recommendedName>
    <alternativeName>
        <fullName evidence="8">GTP:molybdopterin guanylyltransferase</fullName>
    </alternativeName>
    <alternativeName>
        <fullName evidence="8">Mo-MPT guanylyltransferase</fullName>
    </alternativeName>
    <alternativeName>
        <fullName evidence="8">Molybdopterin guanylyltransferase</fullName>
    </alternativeName>
    <alternativeName>
        <fullName evidence="8">Molybdopterin-guanine dinucleotide synthase</fullName>
        <shortName evidence="8">MGD synthase</shortName>
    </alternativeName>
</protein>
<dbReference type="EMBL" id="CP061800">
    <property type="protein sequence ID" value="QTA87163.1"/>
    <property type="molecule type" value="Genomic_DNA"/>
</dbReference>
<dbReference type="GO" id="GO:0061603">
    <property type="term" value="F:molybdenum cofactor guanylyltransferase activity"/>
    <property type="evidence" value="ECO:0007669"/>
    <property type="project" value="UniProtKB-EC"/>
</dbReference>
<keyword evidence="6 8" id="KW-0342">GTP-binding</keyword>
<gene>
    <name evidence="8 10" type="primary">mobA</name>
    <name evidence="10" type="ORF">dnm_031920</name>
</gene>
<feature type="binding site" evidence="8">
    <location>
        <position position="97"/>
    </location>
    <ligand>
        <name>Mg(2+)</name>
        <dbReference type="ChEBI" id="CHEBI:18420"/>
    </ligand>
</feature>
<comment type="similarity">
    <text evidence="8">Belongs to the MobA family.</text>
</comment>
<keyword evidence="1 8" id="KW-0963">Cytoplasm</keyword>
<dbReference type="GO" id="GO:0046872">
    <property type="term" value="F:metal ion binding"/>
    <property type="evidence" value="ECO:0007669"/>
    <property type="project" value="UniProtKB-KW"/>
</dbReference>
<comment type="catalytic activity">
    <reaction evidence="8">
        <text>Mo-molybdopterin + GTP + H(+) = Mo-molybdopterin guanine dinucleotide + diphosphate</text>
        <dbReference type="Rhea" id="RHEA:34243"/>
        <dbReference type="ChEBI" id="CHEBI:15378"/>
        <dbReference type="ChEBI" id="CHEBI:33019"/>
        <dbReference type="ChEBI" id="CHEBI:37565"/>
        <dbReference type="ChEBI" id="CHEBI:71302"/>
        <dbReference type="ChEBI" id="CHEBI:71310"/>
        <dbReference type="EC" id="2.7.7.77"/>
    </reaction>
</comment>
<evidence type="ECO:0000256" key="7">
    <source>
        <dbReference type="ARBA" id="ARBA00023150"/>
    </source>
</evidence>
<evidence type="ECO:0000256" key="4">
    <source>
        <dbReference type="ARBA" id="ARBA00022741"/>
    </source>
</evidence>
<dbReference type="GO" id="GO:0006777">
    <property type="term" value="P:Mo-molybdopterin cofactor biosynthetic process"/>
    <property type="evidence" value="ECO:0007669"/>
    <property type="project" value="UniProtKB-KW"/>
</dbReference>
<feature type="binding site" evidence="8">
    <location>
        <position position="97"/>
    </location>
    <ligand>
        <name>GTP</name>
        <dbReference type="ChEBI" id="CHEBI:37565"/>
    </ligand>
</feature>
<keyword evidence="2 8" id="KW-0808">Transferase</keyword>
<dbReference type="GO" id="GO:0005737">
    <property type="term" value="C:cytoplasm"/>
    <property type="evidence" value="ECO:0007669"/>
    <property type="project" value="UniProtKB-SubCell"/>
</dbReference>
<comment type="domain">
    <text evidence="8">The N-terminal domain determines nucleotide recognition and specific binding, while the C-terminal domain determines the specific binding to the target protein.</text>
</comment>
<dbReference type="Gene3D" id="3.90.550.10">
    <property type="entry name" value="Spore Coat Polysaccharide Biosynthesis Protein SpsA, Chain A"/>
    <property type="match status" value="1"/>
</dbReference>
<sequence>MKFPCSGVILAGGLNTRFSGINKAFVRVGGMRIFDRIYSVFNDLFEETILVTNDPLQYLDWDITITTDIFPIRSSLTGIHAGLLCATNPYVFFIACDTPFLKKEMVETLIDEIEPRFDVVIPETSAGYQALCAVYSKNCINPVEQHLVQKKLKIQGFFKKVRVKKVPENILREHDPELISFFNVNTPDELAKAEKIIEQTCEISKISQAS</sequence>
<keyword evidence="4 8" id="KW-0547">Nucleotide-binding</keyword>
<feature type="domain" description="MobA-like NTP transferase" evidence="9">
    <location>
        <begin position="7"/>
        <end position="152"/>
    </location>
</feature>
<keyword evidence="5 8" id="KW-0460">Magnesium</keyword>
<dbReference type="SUPFAM" id="SSF53448">
    <property type="entry name" value="Nucleotide-diphospho-sugar transferases"/>
    <property type="match status" value="1"/>
</dbReference>
<keyword evidence="7 8" id="KW-0501">Molybdenum cofactor biosynthesis</keyword>
<keyword evidence="11" id="KW-1185">Reference proteome</keyword>
<dbReference type="Pfam" id="PF12804">
    <property type="entry name" value="NTP_transf_3"/>
    <property type="match status" value="1"/>
</dbReference>
<dbReference type="InterPro" id="IPR029044">
    <property type="entry name" value="Nucleotide-diphossugar_trans"/>
</dbReference>
<keyword evidence="3 8" id="KW-0479">Metal-binding</keyword>
<dbReference type="KEGG" id="dmm:dnm_031920"/>
<comment type="function">
    <text evidence="8">Transfers a GMP moiety from GTP to Mo-molybdopterin (Mo-MPT) cofactor (Moco or molybdenum cofactor) to form Mo-molybdopterin guanine dinucleotide (Mo-MGD) cofactor.</text>
</comment>
<evidence type="ECO:0000259" key="9">
    <source>
        <dbReference type="Pfam" id="PF12804"/>
    </source>
</evidence>
<dbReference type="HAMAP" id="MF_00316">
    <property type="entry name" value="MobA"/>
    <property type="match status" value="1"/>
</dbReference>
<evidence type="ECO:0000256" key="3">
    <source>
        <dbReference type="ARBA" id="ARBA00022723"/>
    </source>
</evidence>
<evidence type="ECO:0000256" key="2">
    <source>
        <dbReference type="ARBA" id="ARBA00022679"/>
    </source>
</evidence>
<reference evidence="10" key="1">
    <citation type="journal article" date="2021" name="Microb. Physiol.">
        <title>Proteogenomic Insights into the Physiology of Marine, Sulfate-Reducing, Filamentous Desulfonema limicola and Desulfonema magnum.</title>
        <authorList>
            <person name="Schnaars V."/>
            <person name="Wohlbrand L."/>
            <person name="Scheve S."/>
            <person name="Hinrichs C."/>
            <person name="Reinhardt R."/>
            <person name="Rabus R."/>
        </authorList>
    </citation>
    <scope>NUCLEOTIDE SEQUENCE</scope>
    <source>
        <strain evidence="10">4be13</strain>
    </source>
</reference>
<comment type="cofactor">
    <cofactor evidence="8">
        <name>Mg(2+)</name>
        <dbReference type="ChEBI" id="CHEBI:18420"/>
    </cofactor>
</comment>
<evidence type="ECO:0000256" key="1">
    <source>
        <dbReference type="ARBA" id="ARBA00022490"/>
    </source>
</evidence>
<feature type="binding site" evidence="8">
    <location>
        <position position="68"/>
    </location>
    <ligand>
        <name>GTP</name>
        <dbReference type="ChEBI" id="CHEBI:37565"/>
    </ligand>
</feature>
<evidence type="ECO:0000256" key="6">
    <source>
        <dbReference type="ARBA" id="ARBA00023134"/>
    </source>
</evidence>
<dbReference type="CDD" id="cd02503">
    <property type="entry name" value="MobA"/>
    <property type="match status" value="1"/>
</dbReference>
<feature type="binding site" evidence="8">
    <location>
        <position position="23"/>
    </location>
    <ligand>
        <name>GTP</name>
        <dbReference type="ChEBI" id="CHEBI:37565"/>
    </ligand>
</feature>
<proteinExistence type="inferred from homology"/>
<dbReference type="AlphaFoldDB" id="A0A975GNS5"/>
<feature type="binding site" evidence="8">
    <location>
        <begin position="10"/>
        <end position="12"/>
    </location>
    <ligand>
        <name>GTP</name>
        <dbReference type="ChEBI" id="CHEBI:37565"/>
    </ligand>
</feature>
<dbReference type="GO" id="GO:0005525">
    <property type="term" value="F:GTP binding"/>
    <property type="evidence" value="ECO:0007669"/>
    <property type="project" value="UniProtKB-UniRule"/>
</dbReference>
<dbReference type="PANTHER" id="PTHR19136:SF81">
    <property type="entry name" value="MOLYBDENUM COFACTOR GUANYLYLTRANSFERASE"/>
    <property type="match status" value="1"/>
</dbReference>
<evidence type="ECO:0000256" key="8">
    <source>
        <dbReference type="HAMAP-Rule" id="MF_00316"/>
    </source>
</evidence>
<dbReference type="Proteomes" id="UP000663722">
    <property type="component" value="Chromosome"/>
</dbReference>
<dbReference type="InterPro" id="IPR025877">
    <property type="entry name" value="MobA-like_NTP_Trfase"/>
</dbReference>
<dbReference type="InterPro" id="IPR013482">
    <property type="entry name" value="Molybde_CF_guanTrfase"/>
</dbReference>
<comment type="subcellular location">
    <subcellularLocation>
        <location evidence="8">Cytoplasm</location>
    </subcellularLocation>
</comment>
<dbReference type="RefSeq" id="WP_207682479.1">
    <property type="nucleotide sequence ID" value="NZ_CP061800.1"/>
</dbReference>
<accession>A0A975GNS5</accession>
<comment type="caution">
    <text evidence="8">Lacks conserved residue(s) required for the propagation of feature annotation.</text>
</comment>
<evidence type="ECO:0000313" key="10">
    <source>
        <dbReference type="EMBL" id="QTA87163.1"/>
    </source>
</evidence>
<evidence type="ECO:0000313" key="11">
    <source>
        <dbReference type="Proteomes" id="UP000663722"/>
    </source>
</evidence>